<protein>
    <submittedName>
        <fullName evidence="1">DUF433 domain-containing protein</fullName>
    </submittedName>
</protein>
<dbReference type="PANTHER" id="PTHR34849">
    <property type="entry name" value="SSL5025 PROTEIN"/>
    <property type="match status" value="1"/>
</dbReference>
<evidence type="ECO:0000313" key="2">
    <source>
        <dbReference type="Proteomes" id="UP000715781"/>
    </source>
</evidence>
<dbReference type="Proteomes" id="UP000715781">
    <property type="component" value="Unassembled WGS sequence"/>
</dbReference>
<dbReference type="EMBL" id="JAHHHN010000003">
    <property type="protein sequence ID" value="MBW4560804.1"/>
    <property type="molecule type" value="Genomic_DNA"/>
</dbReference>
<dbReference type="SUPFAM" id="SSF46689">
    <property type="entry name" value="Homeodomain-like"/>
    <property type="match status" value="1"/>
</dbReference>
<sequence length="96" mass="10782">MQTITDIGTLIVRTPETCGGRPRIAGHRITVHNIAIDFNAGMKPEDILAQRPQLTLAQVYAALAYYYANKEAIDAEIAREVEEFYRLEAEYAAKIQ</sequence>
<dbReference type="InterPro" id="IPR036388">
    <property type="entry name" value="WH-like_DNA-bd_sf"/>
</dbReference>
<dbReference type="InterPro" id="IPR009057">
    <property type="entry name" value="Homeodomain-like_sf"/>
</dbReference>
<dbReference type="Gene3D" id="1.10.10.10">
    <property type="entry name" value="Winged helix-like DNA-binding domain superfamily/Winged helix DNA-binding domain"/>
    <property type="match status" value="1"/>
</dbReference>
<proteinExistence type="predicted"/>
<comment type="caution">
    <text evidence="1">The sequence shown here is derived from an EMBL/GenBank/DDBJ whole genome shotgun (WGS) entry which is preliminary data.</text>
</comment>
<reference evidence="1" key="1">
    <citation type="submission" date="2021-05" db="EMBL/GenBank/DDBJ databases">
        <authorList>
            <person name="Pietrasiak N."/>
            <person name="Ward R."/>
            <person name="Stajich J.E."/>
            <person name="Kurbessoian T."/>
        </authorList>
    </citation>
    <scope>NUCLEOTIDE SEQUENCE</scope>
    <source>
        <strain evidence="1">JT2-VF2</strain>
    </source>
</reference>
<gene>
    <name evidence="1" type="ORF">KME32_06520</name>
</gene>
<reference evidence="1" key="2">
    <citation type="journal article" date="2022" name="Microbiol. Resour. Announc.">
        <title>Metagenome Sequencing to Explore Phylogenomics of Terrestrial Cyanobacteria.</title>
        <authorList>
            <person name="Ward R.D."/>
            <person name="Stajich J.E."/>
            <person name="Johansen J.R."/>
            <person name="Huntemann M."/>
            <person name="Clum A."/>
            <person name="Foster B."/>
            <person name="Foster B."/>
            <person name="Roux S."/>
            <person name="Palaniappan K."/>
            <person name="Varghese N."/>
            <person name="Mukherjee S."/>
            <person name="Reddy T.B.K."/>
            <person name="Daum C."/>
            <person name="Copeland A."/>
            <person name="Chen I.A."/>
            <person name="Ivanova N.N."/>
            <person name="Kyrpides N.C."/>
            <person name="Shapiro N."/>
            <person name="Eloe-Fadrosh E.A."/>
            <person name="Pietrasiak N."/>
        </authorList>
    </citation>
    <scope>NUCLEOTIDE SEQUENCE</scope>
    <source>
        <strain evidence="1">JT2-VF2</strain>
    </source>
</reference>
<name>A0A951PV52_9NOST</name>
<dbReference type="AlphaFoldDB" id="A0A951PV52"/>
<evidence type="ECO:0000313" key="1">
    <source>
        <dbReference type="EMBL" id="MBW4560804.1"/>
    </source>
</evidence>
<dbReference type="Pfam" id="PF04255">
    <property type="entry name" value="DUF433"/>
    <property type="match status" value="1"/>
</dbReference>
<dbReference type="PANTHER" id="PTHR34849:SF1">
    <property type="entry name" value="SLR0770 PROTEIN"/>
    <property type="match status" value="1"/>
</dbReference>
<accession>A0A951PV52</accession>
<organism evidence="1 2">
    <name type="scientific">Mojavia pulchra JT2-VF2</name>
    <dbReference type="NCBI Taxonomy" id="287848"/>
    <lineage>
        <taxon>Bacteria</taxon>
        <taxon>Bacillati</taxon>
        <taxon>Cyanobacteriota</taxon>
        <taxon>Cyanophyceae</taxon>
        <taxon>Nostocales</taxon>
        <taxon>Nostocaceae</taxon>
    </lineage>
</organism>
<dbReference type="InterPro" id="IPR007367">
    <property type="entry name" value="DUF433"/>
</dbReference>